<reference evidence="1 2" key="1">
    <citation type="journal article" date="2018" name="Sci. Rep.">
        <title>Comparative genomics provides insights into the lifestyle and reveals functional heterogeneity of dark septate endophytic fungi.</title>
        <authorList>
            <person name="Knapp D.G."/>
            <person name="Nemeth J.B."/>
            <person name="Barry K."/>
            <person name="Hainaut M."/>
            <person name="Henrissat B."/>
            <person name="Johnson J."/>
            <person name="Kuo A."/>
            <person name="Lim J.H.P."/>
            <person name="Lipzen A."/>
            <person name="Nolan M."/>
            <person name="Ohm R.A."/>
            <person name="Tamas L."/>
            <person name="Grigoriev I.V."/>
            <person name="Spatafora J.W."/>
            <person name="Nagy L.G."/>
            <person name="Kovacs G.M."/>
        </authorList>
    </citation>
    <scope>NUCLEOTIDE SEQUENCE [LARGE SCALE GENOMIC DNA]</scope>
    <source>
        <strain evidence="1 2">DSE2036</strain>
    </source>
</reference>
<dbReference type="Proteomes" id="UP000244855">
    <property type="component" value="Unassembled WGS sequence"/>
</dbReference>
<evidence type="ECO:0000313" key="2">
    <source>
        <dbReference type="Proteomes" id="UP000244855"/>
    </source>
</evidence>
<evidence type="ECO:0000313" key="1">
    <source>
        <dbReference type="EMBL" id="PVH91777.1"/>
    </source>
</evidence>
<proteinExistence type="predicted"/>
<dbReference type="AlphaFoldDB" id="A0A2V1D154"/>
<sequence>FLTGLATYLIDRVNLGSPRTRETDEDVESSREVFVSTSVMNSSEWADGRRVRGC</sequence>
<gene>
    <name evidence="1" type="ORF">DM02DRAFT_620326</name>
</gene>
<feature type="non-terminal residue" evidence="1">
    <location>
        <position position="1"/>
    </location>
</feature>
<keyword evidence="2" id="KW-1185">Reference proteome</keyword>
<dbReference type="EMBL" id="KZ805782">
    <property type="protein sequence ID" value="PVH91777.1"/>
    <property type="molecule type" value="Genomic_DNA"/>
</dbReference>
<name>A0A2V1D154_9PLEO</name>
<accession>A0A2V1D154</accession>
<organism evidence="1 2">
    <name type="scientific">Periconia macrospinosa</name>
    <dbReference type="NCBI Taxonomy" id="97972"/>
    <lineage>
        <taxon>Eukaryota</taxon>
        <taxon>Fungi</taxon>
        <taxon>Dikarya</taxon>
        <taxon>Ascomycota</taxon>
        <taxon>Pezizomycotina</taxon>
        <taxon>Dothideomycetes</taxon>
        <taxon>Pleosporomycetidae</taxon>
        <taxon>Pleosporales</taxon>
        <taxon>Massarineae</taxon>
        <taxon>Periconiaceae</taxon>
        <taxon>Periconia</taxon>
    </lineage>
</organism>
<protein>
    <submittedName>
        <fullName evidence="1">Uncharacterized protein</fullName>
    </submittedName>
</protein>